<dbReference type="EMBL" id="VICG01000008">
    <property type="protein sequence ID" value="KAA8569570.1"/>
    <property type="molecule type" value="Genomic_DNA"/>
</dbReference>
<gene>
    <name evidence="2" type="ORF">EYC84_001183</name>
</gene>
<feature type="compositionally biased region" description="Basic residues" evidence="1">
    <location>
        <begin position="67"/>
        <end position="86"/>
    </location>
</feature>
<sequence length="192" mass="21999">MSVNLAISALSDITARCFLHIACPSIKPNNQVQFHPQTHAKQYPLPQKIPIPSIRISIMSLEEPLKSKMRKKTSKKQPNRTRGSHYHIHPSFHQPNTNHSHHPYLSKQTCAQNANTIAINPLNSQISEHGIKDLDAKEVDSIRRRKKKHRHRIICISKCKRRILAGIIKRPSISNSEKQSNVTANPRNHHRK</sequence>
<evidence type="ECO:0000313" key="3">
    <source>
        <dbReference type="Proteomes" id="UP000322873"/>
    </source>
</evidence>
<reference evidence="2 3" key="1">
    <citation type="submission" date="2019-06" db="EMBL/GenBank/DDBJ databases">
        <title>Genome Sequence of the Brown Rot Fungal Pathogen Monilinia fructicola.</title>
        <authorList>
            <person name="De Miccolis Angelini R.M."/>
            <person name="Landi L."/>
            <person name="Abate D."/>
            <person name="Pollastro S."/>
            <person name="Romanazzi G."/>
            <person name="Faretra F."/>
        </authorList>
    </citation>
    <scope>NUCLEOTIDE SEQUENCE [LARGE SCALE GENOMIC DNA]</scope>
    <source>
        <strain evidence="2 3">Mfrc123</strain>
    </source>
</reference>
<organism evidence="2 3">
    <name type="scientific">Monilinia fructicola</name>
    <name type="common">Brown rot fungus</name>
    <name type="synonym">Ciboria fructicola</name>
    <dbReference type="NCBI Taxonomy" id="38448"/>
    <lineage>
        <taxon>Eukaryota</taxon>
        <taxon>Fungi</taxon>
        <taxon>Dikarya</taxon>
        <taxon>Ascomycota</taxon>
        <taxon>Pezizomycotina</taxon>
        <taxon>Leotiomycetes</taxon>
        <taxon>Helotiales</taxon>
        <taxon>Sclerotiniaceae</taxon>
        <taxon>Monilinia</taxon>
    </lineage>
</organism>
<feature type="region of interest" description="Disordered" evidence="1">
    <location>
        <begin position="170"/>
        <end position="192"/>
    </location>
</feature>
<dbReference type="Proteomes" id="UP000322873">
    <property type="component" value="Unassembled WGS sequence"/>
</dbReference>
<proteinExistence type="predicted"/>
<evidence type="ECO:0000256" key="1">
    <source>
        <dbReference type="SAM" id="MobiDB-lite"/>
    </source>
</evidence>
<feature type="compositionally biased region" description="Polar residues" evidence="1">
    <location>
        <begin position="172"/>
        <end position="186"/>
    </location>
</feature>
<comment type="caution">
    <text evidence="2">The sequence shown here is derived from an EMBL/GenBank/DDBJ whole genome shotgun (WGS) entry which is preliminary data.</text>
</comment>
<evidence type="ECO:0000313" key="2">
    <source>
        <dbReference type="EMBL" id="KAA8569570.1"/>
    </source>
</evidence>
<name>A0A5M9JLM9_MONFR</name>
<dbReference type="AlphaFoldDB" id="A0A5M9JLM9"/>
<feature type="region of interest" description="Disordered" evidence="1">
    <location>
        <begin position="66"/>
        <end position="86"/>
    </location>
</feature>
<keyword evidence="3" id="KW-1185">Reference proteome</keyword>
<accession>A0A5M9JLM9</accession>
<protein>
    <submittedName>
        <fullName evidence="2">Uncharacterized protein</fullName>
    </submittedName>
</protein>